<evidence type="ECO:0000256" key="21">
    <source>
        <dbReference type="ARBA" id="ARBA00064778"/>
    </source>
</evidence>
<dbReference type="InterPro" id="IPR012093">
    <property type="entry name" value="Pirin"/>
</dbReference>
<comment type="subunit">
    <text evidence="21">Homodimer; non-covalent and antiparallel.</text>
</comment>
<accession>A0A3Q0H3K7</accession>
<evidence type="ECO:0000256" key="11">
    <source>
        <dbReference type="ARBA" id="ARBA00022782"/>
    </source>
</evidence>
<dbReference type="GO" id="GO:0008083">
    <property type="term" value="F:growth factor activity"/>
    <property type="evidence" value="ECO:0007669"/>
    <property type="project" value="UniProtKB-KW"/>
</dbReference>
<organism evidence="30 31">
    <name type="scientific">Alligator sinensis</name>
    <name type="common">Chinese alligator</name>
    <dbReference type="NCBI Taxonomy" id="38654"/>
    <lineage>
        <taxon>Eukaryota</taxon>
        <taxon>Metazoa</taxon>
        <taxon>Chordata</taxon>
        <taxon>Craniata</taxon>
        <taxon>Vertebrata</taxon>
        <taxon>Euteleostomi</taxon>
        <taxon>Archelosauria</taxon>
        <taxon>Archosauria</taxon>
        <taxon>Crocodylia</taxon>
        <taxon>Alligatoridae</taxon>
        <taxon>Alligatorinae</taxon>
        <taxon>Alligator</taxon>
    </lineage>
</organism>
<protein>
    <recommendedName>
        <fullName evidence="23">Pirin</fullName>
        <ecNumber evidence="22">1.13.11.24</ecNumber>
    </recommendedName>
    <alternativeName>
        <fullName evidence="25">Probable quercetin 2,3-dioxygenase PIR</fullName>
    </alternativeName>
    <alternativeName>
        <fullName evidence="24">Vascular endothelial growth factor D</fullName>
    </alternativeName>
    <alternativeName>
        <fullName evidence="26">c-Fos-induced growth factor</fullName>
    </alternativeName>
</protein>
<evidence type="ECO:0000256" key="22">
    <source>
        <dbReference type="ARBA" id="ARBA00066677"/>
    </source>
</evidence>
<keyword evidence="9" id="KW-0732">Signal</keyword>
<evidence type="ECO:0000256" key="13">
    <source>
        <dbReference type="ARBA" id="ARBA00023157"/>
    </source>
</evidence>
<evidence type="ECO:0000256" key="28">
    <source>
        <dbReference type="RuleBase" id="RU003818"/>
    </source>
</evidence>
<keyword evidence="6" id="KW-0964">Secreted</keyword>
<dbReference type="Gene3D" id="2.10.90.10">
    <property type="entry name" value="Cystine-knot cytokines"/>
    <property type="match status" value="1"/>
</dbReference>
<proteinExistence type="inferred from homology"/>
<keyword evidence="12 28" id="KW-0339">Growth factor</keyword>
<evidence type="ECO:0000256" key="26">
    <source>
        <dbReference type="ARBA" id="ARBA00082424"/>
    </source>
</evidence>
<evidence type="ECO:0000256" key="2">
    <source>
        <dbReference type="ARBA" id="ARBA00004613"/>
    </source>
</evidence>
<keyword evidence="30" id="KW-1185">Reference proteome</keyword>
<evidence type="ECO:0000256" key="8">
    <source>
        <dbReference type="ARBA" id="ARBA00022685"/>
    </source>
</evidence>
<feature type="domain" description="Platelet-derived growth factor (PDGF) family profile" evidence="29">
    <location>
        <begin position="345"/>
        <end position="444"/>
    </location>
</feature>
<dbReference type="STRING" id="38654.A0A3Q0H3K7"/>
<evidence type="ECO:0000256" key="12">
    <source>
        <dbReference type="ARBA" id="ARBA00023030"/>
    </source>
</evidence>
<dbReference type="InterPro" id="IPR004153">
    <property type="entry name" value="CXCXC_repeat"/>
</dbReference>
<dbReference type="GeneID" id="102367790"/>
<dbReference type="GO" id="GO:0030224">
    <property type="term" value="P:monocyte differentiation"/>
    <property type="evidence" value="ECO:0007669"/>
    <property type="project" value="TreeGrafter"/>
</dbReference>
<evidence type="ECO:0000256" key="14">
    <source>
        <dbReference type="ARBA" id="ARBA00023180"/>
    </source>
</evidence>
<dbReference type="InterPro" id="IPR014710">
    <property type="entry name" value="RmlC-like_jellyroll"/>
</dbReference>
<evidence type="ECO:0000256" key="25">
    <source>
        <dbReference type="ARBA" id="ARBA00077684"/>
    </source>
</evidence>
<keyword evidence="15" id="KW-0539">Nucleus</keyword>
<dbReference type="SUPFAM" id="SSF51182">
    <property type="entry name" value="RmlC-like cupins"/>
    <property type="match status" value="1"/>
</dbReference>
<comment type="similarity">
    <text evidence="3 28">Belongs to the PDGF/VEGF growth factor family.</text>
</comment>
<evidence type="ECO:0000256" key="24">
    <source>
        <dbReference type="ARBA" id="ARBA00070958"/>
    </source>
</evidence>
<evidence type="ECO:0000256" key="3">
    <source>
        <dbReference type="ARBA" id="ARBA00006686"/>
    </source>
</evidence>
<evidence type="ECO:0000256" key="19">
    <source>
        <dbReference type="ARBA" id="ARBA00060642"/>
    </source>
</evidence>
<dbReference type="GO" id="GO:0001525">
    <property type="term" value="P:angiogenesis"/>
    <property type="evidence" value="ECO:0007669"/>
    <property type="project" value="UniProtKB-KW"/>
</dbReference>
<dbReference type="PROSITE" id="PS00249">
    <property type="entry name" value="PDGF_1"/>
    <property type="match status" value="1"/>
</dbReference>
<comment type="pathway">
    <text evidence="19">Flavonoid metabolism; quercetin degradation.</text>
</comment>
<comment type="catalytic activity">
    <reaction evidence="17">
        <text>quercetin + O2 = 2-(3,4-dihydroxybenzoyloxy)-4,6-dihydroxybenzoate + CO</text>
        <dbReference type="Rhea" id="RHEA:15381"/>
        <dbReference type="ChEBI" id="CHEBI:15379"/>
        <dbReference type="ChEBI" id="CHEBI:17245"/>
        <dbReference type="ChEBI" id="CHEBI:57628"/>
        <dbReference type="ChEBI" id="CHEBI:57694"/>
        <dbReference type="EC" id="1.13.11.24"/>
    </reaction>
</comment>
<dbReference type="PROSITE" id="PS50278">
    <property type="entry name" value="PDGF_2"/>
    <property type="match status" value="1"/>
</dbReference>
<dbReference type="PANTHER" id="PTHR13903:SF8">
    <property type="entry name" value="PIRIN"/>
    <property type="match status" value="1"/>
</dbReference>
<evidence type="ECO:0000256" key="20">
    <source>
        <dbReference type="ARBA" id="ARBA00064668"/>
    </source>
</evidence>
<evidence type="ECO:0000256" key="7">
    <source>
        <dbReference type="ARBA" id="ARBA00022657"/>
    </source>
</evidence>
<keyword evidence="14" id="KW-0325">Glycoprotein</keyword>
<dbReference type="SUPFAM" id="SSF57501">
    <property type="entry name" value="Cystine-knot cytokines"/>
    <property type="match status" value="1"/>
</dbReference>
<gene>
    <name evidence="31" type="primary">LOC102367790</name>
</gene>
<dbReference type="GO" id="GO:0008127">
    <property type="term" value="F:quercetin 2,3-dioxygenase activity"/>
    <property type="evidence" value="ECO:0007669"/>
    <property type="project" value="UniProtKB-EC"/>
</dbReference>
<evidence type="ECO:0000256" key="27">
    <source>
        <dbReference type="RuleBase" id="RU003457"/>
    </source>
</evidence>
<dbReference type="Proteomes" id="UP000189705">
    <property type="component" value="Unplaced"/>
</dbReference>
<dbReference type="GO" id="GO:0005634">
    <property type="term" value="C:nucleus"/>
    <property type="evidence" value="ECO:0007669"/>
    <property type="project" value="UniProtKB-SubCell"/>
</dbReference>
<dbReference type="InterPro" id="IPR011051">
    <property type="entry name" value="RmlC_Cupin_sf"/>
</dbReference>
<sequence length="601" mass="67789">MSSCGLLGLEEAKKSQDPDMNLCSGFACFVWGFFWKSWKPHLLGKRGMAAVRQVVKTVMSKEQMEGVGARVRRSIGTRELRNLDPFLLLDEFKGGKPAGFPDHPHRGFETVTYLLEGGSMAHEDFCGHAGKLNPGDLQWMTAGRGILHAEMPCSEQPAHGLQLWVNLRSSEKMVEPQYQELKNEEIPKPTKNGVTISVISGEALGIKSKVYTRTPTLYLDLKLDKGAKHTQPVPKGWTAFIYTISGNVYVGPDAAKQKIEPHHTVVLDDGDCVQFENKRTSLSALERSEQQIRKAASLEELLRITHSEDWKLWKCRLKLKSLANFDSRSASHRSTRFAAAFYDIDTLKVIDEEWQKTQCVPRETCVEVAKELGTTTNKFFKPPCVNVFRCGGCCNEESLSCMNTSTTYVSKTLFEISVPLTNVPEPVPVKIANHTGCKCSSNIQRPPYTIIRRSVQYPEEDRCPFSNKLCHSGWIWDSDKCECVMDIQHPNRREGLPPLAELAMCGQHMEFDEDNCECICKRKCPIDFFQSKENCSCYLCQESQESCAQKHKIFHAENCSCEDRCPSQPRMCPTAKPVCSRHCRCPKEKRGSHGSQSKENP</sequence>
<evidence type="ECO:0000256" key="4">
    <source>
        <dbReference type="ARBA" id="ARBA00008416"/>
    </source>
</evidence>
<name>A0A3Q0H3K7_ALLSI</name>
<comment type="subunit">
    <text evidence="20">May interact with NF1/CTF1. Interacts with BCL3. Identified in a complex comprised of PIR, BLC3, NFKB1 and target DNA.</text>
</comment>
<dbReference type="InterPro" id="IPR008778">
    <property type="entry name" value="Pirin_C_dom"/>
</dbReference>
<reference evidence="31" key="1">
    <citation type="submission" date="2025-08" db="UniProtKB">
        <authorList>
            <consortium name="RefSeq"/>
        </authorList>
    </citation>
    <scope>IDENTIFICATION</scope>
</reference>
<dbReference type="Pfam" id="PF05726">
    <property type="entry name" value="Pirin_C"/>
    <property type="match status" value="1"/>
</dbReference>
<evidence type="ECO:0000256" key="23">
    <source>
        <dbReference type="ARBA" id="ARBA00069068"/>
    </source>
</evidence>
<dbReference type="PANTHER" id="PTHR13903">
    <property type="entry name" value="PIRIN-RELATED"/>
    <property type="match status" value="1"/>
</dbReference>
<evidence type="ECO:0000256" key="15">
    <source>
        <dbReference type="ARBA" id="ARBA00023242"/>
    </source>
</evidence>
<dbReference type="GO" id="GO:0016020">
    <property type="term" value="C:membrane"/>
    <property type="evidence" value="ECO:0007669"/>
    <property type="project" value="InterPro"/>
</dbReference>
<keyword evidence="13" id="KW-1015">Disulfide bond</keyword>
<dbReference type="InterPro" id="IPR000072">
    <property type="entry name" value="PDGF/VEGF_dom"/>
</dbReference>
<dbReference type="CDD" id="cd02909">
    <property type="entry name" value="cupin_pirin_N"/>
    <property type="match status" value="1"/>
</dbReference>
<comment type="similarity">
    <text evidence="4 27">Belongs to the pirin family.</text>
</comment>
<evidence type="ECO:0000313" key="31">
    <source>
        <dbReference type="RefSeq" id="XP_025066639.1"/>
    </source>
</evidence>
<keyword evidence="5" id="KW-0217">Developmental protein</keyword>
<dbReference type="InterPro" id="IPR003829">
    <property type="entry name" value="Pirin_N_dom"/>
</dbReference>
<evidence type="ECO:0000256" key="18">
    <source>
        <dbReference type="ARBA" id="ARBA00054987"/>
    </source>
</evidence>
<dbReference type="Gene3D" id="2.60.120.10">
    <property type="entry name" value="Jelly Rolls"/>
    <property type="match status" value="2"/>
</dbReference>
<keyword evidence="11" id="KW-0221">Differentiation</keyword>
<evidence type="ECO:0000256" key="1">
    <source>
        <dbReference type="ARBA" id="ARBA00004123"/>
    </source>
</evidence>
<dbReference type="Pfam" id="PF02678">
    <property type="entry name" value="Pirin"/>
    <property type="match status" value="1"/>
</dbReference>
<dbReference type="RefSeq" id="XP_025066639.1">
    <property type="nucleotide sequence ID" value="XM_025210854.1"/>
</dbReference>
<evidence type="ECO:0000259" key="29">
    <source>
        <dbReference type="PROSITE" id="PS50278"/>
    </source>
</evidence>
<dbReference type="AlphaFoldDB" id="A0A3Q0H3K7"/>
<dbReference type="GO" id="GO:0005172">
    <property type="term" value="F:vascular endothelial growth factor receptor binding"/>
    <property type="evidence" value="ECO:0007669"/>
    <property type="project" value="UniProtKB-ARBA"/>
</dbReference>
<evidence type="ECO:0000256" key="10">
    <source>
        <dbReference type="ARBA" id="ARBA00022737"/>
    </source>
</evidence>
<evidence type="ECO:0000256" key="5">
    <source>
        <dbReference type="ARBA" id="ARBA00022473"/>
    </source>
</evidence>
<dbReference type="CDD" id="cd02247">
    <property type="entry name" value="cupin_pirin_C"/>
    <property type="match status" value="1"/>
</dbReference>
<dbReference type="Pfam" id="PF00341">
    <property type="entry name" value="PDGF"/>
    <property type="match status" value="1"/>
</dbReference>
<evidence type="ECO:0000256" key="16">
    <source>
        <dbReference type="ARBA" id="ARBA00023246"/>
    </source>
</evidence>
<evidence type="ECO:0000256" key="17">
    <source>
        <dbReference type="ARBA" id="ARBA00050845"/>
    </source>
</evidence>
<dbReference type="FunFam" id="2.60.120.10:FF:000055">
    <property type="entry name" value="pirin"/>
    <property type="match status" value="1"/>
</dbReference>
<dbReference type="SMART" id="SM00141">
    <property type="entry name" value="PDGF"/>
    <property type="match status" value="1"/>
</dbReference>
<keyword evidence="16" id="KW-0497">Mitogen</keyword>
<dbReference type="GO" id="GO:0005576">
    <property type="term" value="C:extracellular region"/>
    <property type="evidence" value="ECO:0007669"/>
    <property type="project" value="UniProtKB-SubCell"/>
</dbReference>
<keyword evidence="7" id="KW-0037">Angiogenesis</keyword>
<keyword evidence="8" id="KW-0165">Cleavage on pair of basic residues</keyword>
<dbReference type="FunFam" id="2.10.90.10:FF:000021">
    <property type="entry name" value="vascular endothelial growth factor D"/>
    <property type="match status" value="1"/>
</dbReference>
<dbReference type="EC" id="1.13.11.24" evidence="22"/>
<dbReference type="GO" id="GO:0051781">
    <property type="term" value="P:positive regulation of cell division"/>
    <property type="evidence" value="ECO:0007669"/>
    <property type="project" value="UniProtKB-KW"/>
</dbReference>
<comment type="function">
    <text evidence="18">Transcriptional coregulator of NF-kappa-B which facilitates binding of NF-kappa-B proteins to target kappa-B genes in a redox-state-dependent manner. May be required for efficient terminal myeloid maturation of hematopoietic cells. Has quercetin 2,3-dioxygenase activity (in vitro).</text>
</comment>
<dbReference type="InterPro" id="IPR023581">
    <property type="entry name" value="PD_growth_factor_CS"/>
</dbReference>
<keyword evidence="10" id="KW-0677">Repeat</keyword>
<evidence type="ECO:0000256" key="9">
    <source>
        <dbReference type="ARBA" id="ARBA00022729"/>
    </source>
</evidence>
<dbReference type="Pfam" id="PF03128">
    <property type="entry name" value="CXCXC"/>
    <property type="match status" value="1"/>
</dbReference>
<evidence type="ECO:0000313" key="30">
    <source>
        <dbReference type="Proteomes" id="UP000189705"/>
    </source>
</evidence>
<evidence type="ECO:0000256" key="6">
    <source>
        <dbReference type="ARBA" id="ARBA00022525"/>
    </source>
</evidence>
<dbReference type="InterPro" id="IPR029034">
    <property type="entry name" value="Cystine-knot_cytokine"/>
</dbReference>
<dbReference type="CDD" id="cd00135">
    <property type="entry name" value="PDGF"/>
    <property type="match status" value="1"/>
</dbReference>
<comment type="subcellular location">
    <subcellularLocation>
        <location evidence="1">Nucleus</location>
    </subcellularLocation>
    <subcellularLocation>
        <location evidence="2">Secreted</location>
    </subcellularLocation>
</comment>
<dbReference type="InParanoid" id="A0A3Q0H3K7"/>